<accession>A0ABU2YEL8</accession>
<gene>
    <name evidence="1" type="ORF">RM538_09235</name>
</gene>
<organism evidence="1 2">
    <name type="scientific">Patiriisocius hiemis</name>
    <dbReference type="NCBI Taxonomy" id="3075604"/>
    <lineage>
        <taxon>Bacteria</taxon>
        <taxon>Pseudomonadati</taxon>
        <taxon>Bacteroidota</taxon>
        <taxon>Flavobacteriia</taxon>
        <taxon>Flavobacteriales</taxon>
        <taxon>Flavobacteriaceae</taxon>
        <taxon>Patiriisocius</taxon>
    </lineage>
</organism>
<dbReference type="Pfam" id="PF10677">
    <property type="entry name" value="DUF2490"/>
    <property type="match status" value="1"/>
</dbReference>
<proteinExistence type="predicted"/>
<reference evidence="1 2" key="1">
    <citation type="submission" date="2023-09" db="EMBL/GenBank/DDBJ databases">
        <authorList>
            <person name="Rey-Velasco X."/>
        </authorList>
    </citation>
    <scope>NUCLEOTIDE SEQUENCE [LARGE SCALE GENOMIC DNA]</scope>
    <source>
        <strain evidence="1 2">W242</strain>
    </source>
</reference>
<evidence type="ECO:0000313" key="2">
    <source>
        <dbReference type="Proteomes" id="UP001254488"/>
    </source>
</evidence>
<protein>
    <submittedName>
        <fullName evidence="1">DUF2490 domain-containing protein</fullName>
    </submittedName>
</protein>
<name>A0ABU2YEL8_9FLAO</name>
<comment type="caution">
    <text evidence="1">The sequence shown here is derived from an EMBL/GenBank/DDBJ whole genome shotgun (WGS) entry which is preliminary data.</text>
</comment>
<evidence type="ECO:0000313" key="1">
    <source>
        <dbReference type="EMBL" id="MDT0556187.1"/>
    </source>
</evidence>
<dbReference type="InterPro" id="IPR019619">
    <property type="entry name" value="DUF2490"/>
</dbReference>
<sequence length="239" mass="28082">MNTTNLIIFILVLFASKTLLGQSEDFTHSSSWNTITVKANLNEKLFLKTEFNFRRTNFLQDWEQIVLRPSIQYKLDDALTAAVGYTNIQNYSYAAFSTPINTRENNLWQQLFLKQDVKYFDISHRIRFEERFQEQVGSVDNLSAISGTDYSGRLRYRFIVTVPILIQQDISVVAYDEVFLDFEKGLQPKNLNQNWIFIGFRFRESEHITITSGYHNINISRDNFTITNHVWETSLIYTL</sequence>
<keyword evidence="2" id="KW-1185">Reference proteome</keyword>
<dbReference type="EMBL" id="JAVRHZ010000005">
    <property type="protein sequence ID" value="MDT0556187.1"/>
    <property type="molecule type" value="Genomic_DNA"/>
</dbReference>
<dbReference type="Proteomes" id="UP001254488">
    <property type="component" value="Unassembled WGS sequence"/>
</dbReference>
<dbReference type="RefSeq" id="WP_311333142.1">
    <property type="nucleotide sequence ID" value="NZ_JAVRHZ010000005.1"/>
</dbReference>